<sequence length="44" mass="4728">MRDRTPAKAIETLRAEAAGPRTEAGDESLEGIARAVRFADPCEV</sequence>
<reference evidence="1" key="2">
    <citation type="submission" date="2011-04" db="EMBL/GenBank/DDBJ databases">
        <authorList>
            <person name="Genoscope - CEA"/>
        </authorList>
    </citation>
    <scope>NUCLEOTIDE SEQUENCE</scope>
    <source>
        <strain evidence="1">R24</strain>
    </source>
</reference>
<evidence type="ECO:0000313" key="1">
    <source>
        <dbReference type="EMBL" id="CCA86030.1"/>
    </source>
</evidence>
<organism evidence="1">
    <name type="scientific">Ralstonia syzygii R24</name>
    <dbReference type="NCBI Taxonomy" id="907261"/>
    <lineage>
        <taxon>Bacteria</taxon>
        <taxon>Pseudomonadati</taxon>
        <taxon>Pseudomonadota</taxon>
        <taxon>Betaproteobacteria</taxon>
        <taxon>Burkholderiales</taxon>
        <taxon>Burkholderiaceae</taxon>
        <taxon>Ralstonia</taxon>
        <taxon>Ralstonia solanacearum species complex</taxon>
    </lineage>
</organism>
<accession>G3A6E1</accession>
<gene>
    <name evidence="1" type="ORF">RALSY_40232</name>
</gene>
<reference evidence="1" key="1">
    <citation type="journal article" date="2011" name="PLoS ONE">
        <title>Ralstonia syzygii, the Blood Disease Bacterium and some Asian R. solanacearum strains form a single genomic species despite divergent lifestyles.</title>
        <authorList>
            <person name="Remenant B."/>
            <person name="de Cambiaire J.C."/>
            <person name="Cellier G."/>
            <person name="Jacobs J.M."/>
            <person name="Mangenot S."/>
            <person name="Barbe V."/>
            <person name="Lajus A."/>
            <person name="Vallenet D."/>
            <person name="Medigue C."/>
            <person name="Fegan M."/>
            <person name="Allen C."/>
            <person name="Prior P."/>
        </authorList>
    </citation>
    <scope>NUCLEOTIDE SEQUENCE</scope>
    <source>
        <strain evidence="1">R24</strain>
    </source>
</reference>
<proteinExistence type="predicted"/>
<dbReference type="AlphaFoldDB" id="G3A6E1"/>
<protein>
    <submittedName>
        <fullName evidence="1">Uncharacterized protein</fullName>
    </submittedName>
</protein>
<dbReference type="EMBL" id="FR854089">
    <property type="protein sequence ID" value="CCA86030.1"/>
    <property type="molecule type" value="Genomic_DNA"/>
</dbReference>
<name>G3A6E1_9RALS</name>